<dbReference type="PATRIC" id="fig|1302649.3.peg.2060"/>
<proteinExistence type="predicted"/>
<protein>
    <submittedName>
        <fullName evidence="1">Uncharacterized protein</fullName>
    </submittedName>
</protein>
<gene>
    <name evidence="1" type="ORF">TMUPMC115_2063</name>
</gene>
<sequence>MEDKQPILKQHYELGSILTQLELMELYLDTVMLNGNKGDKFQMKYFEEHGLESIYDNLVEVKEEVAKISDDLYTIFDERPL</sequence>
<name>A0A091CCC8_9ENTE</name>
<dbReference type="EMBL" id="JPVU01000228">
    <property type="protein sequence ID" value="KFN90108.1"/>
    <property type="molecule type" value="Genomic_DNA"/>
</dbReference>
<organism evidence="1 2">
    <name type="scientific">Tetragenococcus muriaticus PMC-11-5</name>
    <dbReference type="NCBI Taxonomy" id="1302649"/>
    <lineage>
        <taxon>Bacteria</taxon>
        <taxon>Bacillati</taxon>
        <taxon>Bacillota</taxon>
        <taxon>Bacilli</taxon>
        <taxon>Lactobacillales</taxon>
        <taxon>Enterococcaceae</taxon>
        <taxon>Tetragenococcus</taxon>
    </lineage>
</organism>
<evidence type="ECO:0000313" key="2">
    <source>
        <dbReference type="Proteomes" id="UP000029380"/>
    </source>
</evidence>
<dbReference type="Proteomes" id="UP000029380">
    <property type="component" value="Unassembled WGS sequence"/>
</dbReference>
<reference evidence="1 2" key="1">
    <citation type="submission" date="2014-08" db="EMBL/GenBank/DDBJ databases">
        <title>Genome sequence of Tetragenococcus muriaticus.</title>
        <authorList>
            <person name="Chuea-nongthon C."/>
            <person name="Rodtong S."/>
            <person name="Yongsawatdigul J."/>
            <person name="Steele J.L."/>
            <person name="Liu X.-y."/>
            <person name="Speers J."/>
            <person name="Glasner J.D."/>
            <person name="Neeno-Eckwall E.C."/>
        </authorList>
    </citation>
    <scope>NUCLEOTIDE SEQUENCE [LARGE SCALE GENOMIC DNA]</scope>
    <source>
        <strain evidence="1 2">PMC-11-5</strain>
    </source>
</reference>
<comment type="caution">
    <text evidence="1">The sequence shown here is derived from an EMBL/GenBank/DDBJ whole genome shotgun (WGS) entry which is preliminary data.</text>
</comment>
<dbReference type="AlphaFoldDB" id="A0A091CCC8"/>
<accession>A0A091CCC8</accession>
<evidence type="ECO:0000313" key="1">
    <source>
        <dbReference type="EMBL" id="KFN90108.1"/>
    </source>
</evidence>
<dbReference type="RefSeq" id="WP_038026581.1">
    <property type="nucleotide sequence ID" value="NZ_JPVU01000228.1"/>
</dbReference>